<sequence>MIRTQYGYGDGYRALVDDECATCHGSGRTRNGTPCLPCGVLMSPKQQETAARLRLAPRRLYLCR</sequence>
<evidence type="ECO:0000313" key="2">
    <source>
        <dbReference type="Proteomes" id="UP001592528"/>
    </source>
</evidence>
<proteinExistence type="predicted"/>
<organism evidence="1 2">
    <name type="scientific">Streptacidiphilus cavernicola</name>
    <dbReference type="NCBI Taxonomy" id="3342716"/>
    <lineage>
        <taxon>Bacteria</taxon>
        <taxon>Bacillati</taxon>
        <taxon>Actinomycetota</taxon>
        <taxon>Actinomycetes</taxon>
        <taxon>Kitasatosporales</taxon>
        <taxon>Streptomycetaceae</taxon>
        <taxon>Streptacidiphilus</taxon>
    </lineage>
</organism>
<dbReference type="EMBL" id="JBHEZZ010000004">
    <property type="protein sequence ID" value="MFC1401573.1"/>
    <property type="molecule type" value="Genomic_DNA"/>
</dbReference>
<protein>
    <recommendedName>
        <fullName evidence="3">Cytochrome c domain-containing protein</fullName>
    </recommendedName>
</protein>
<comment type="caution">
    <text evidence="1">The sequence shown here is derived from an EMBL/GenBank/DDBJ whole genome shotgun (WGS) entry which is preliminary data.</text>
</comment>
<gene>
    <name evidence="1" type="ORF">ACEZDJ_09760</name>
</gene>
<evidence type="ECO:0000313" key="1">
    <source>
        <dbReference type="EMBL" id="MFC1401573.1"/>
    </source>
</evidence>
<dbReference type="Proteomes" id="UP001592528">
    <property type="component" value="Unassembled WGS sequence"/>
</dbReference>
<reference evidence="1 2" key="1">
    <citation type="submission" date="2024-09" db="EMBL/GenBank/DDBJ databases">
        <authorList>
            <person name="Lee S.D."/>
        </authorList>
    </citation>
    <scope>NUCLEOTIDE SEQUENCE [LARGE SCALE GENOMIC DNA]</scope>
    <source>
        <strain evidence="1 2">N1-5</strain>
    </source>
</reference>
<name>A0ABV6UJG6_9ACTN</name>
<keyword evidence="2" id="KW-1185">Reference proteome</keyword>
<dbReference type="RefSeq" id="WP_030259707.1">
    <property type="nucleotide sequence ID" value="NZ_JBHEZZ010000004.1"/>
</dbReference>
<evidence type="ECO:0008006" key="3">
    <source>
        <dbReference type="Google" id="ProtNLM"/>
    </source>
</evidence>
<accession>A0ABV6UJG6</accession>